<feature type="signal peptide" evidence="1">
    <location>
        <begin position="1"/>
        <end position="17"/>
    </location>
</feature>
<protein>
    <recommendedName>
        <fullName evidence="4">Nuclear transport factor 2 family protein</fullName>
    </recommendedName>
</protein>
<comment type="caution">
    <text evidence="2">The sequence shown here is derived from an EMBL/GenBank/DDBJ whole genome shotgun (WGS) entry which is preliminary data.</text>
</comment>
<dbReference type="EMBL" id="PVTH01000009">
    <property type="protein sequence ID" value="PRY50394.1"/>
    <property type="molecule type" value="Genomic_DNA"/>
</dbReference>
<organism evidence="2 3">
    <name type="scientific">Arcticibacter pallidicorallinus</name>
    <dbReference type="NCBI Taxonomy" id="1259464"/>
    <lineage>
        <taxon>Bacteria</taxon>
        <taxon>Pseudomonadati</taxon>
        <taxon>Bacteroidota</taxon>
        <taxon>Sphingobacteriia</taxon>
        <taxon>Sphingobacteriales</taxon>
        <taxon>Sphingobacteriaceae</taxon>
        <taxon>Arcticibacter</taxon>
    </lineage>
</organism>
<dbReference type="RefSeq" id="WP_106294462.1">
    <property type="nucleotide sequence ID" value="NZ_PVTH01000009.1"/>
</dbReference>
<dbReference type="AlphaFoldDB" id="A0A2T0TXJ1"/>
<proteinExistence type="predicted"/>
<evidence type="ECO:0008006" key="4">
    <source>
        <dbReference type="Google" id="ProtNLM"/>
    </source>
</evidence>
<dbReference type="Proteomes" id="UP000238034">
    <property type="component" value="Unassembled WGS sequence"/>
</dbReference>
<dbReference type="OrthoDB" id="5455653at2"/>
<evidence type="ECO:0000313" key="3">
    <source>
        <dbReference type="Proteomes" id="UP000238034"/>
    </source>
</evidence>
<keyword evidence="3" id="KW-1185">Reference proteome</keyword>
<reference evidence="2 3" key="1">
    <citation type="submission" date="2018-03" db="EMBL/GenBank/DDBJ databases">
        <title>Genomic Encyclopedia of Type Strains, Phase III (KMG-III): the genomes of soil and plant-associated and newly described type strains.</title>
        <authorList>
            <person name="Whitman W."/>
        </authorList>
    </citation>
    <scope>NUCLEOTIDE SEQUENCE [LARGE SCALE GENOMIC DNA]</scope>
    <source>
        <strain evidence="2 3">CGMCC 1.9313</strain>
    </source>
</reference>
<evidence type="ECO:0000256" key="1">
    <source>
        <dbReference type="SAM" id="SignalP"/>
    </source>
</evidence>
<accession>A0A2T0TXJ1</accession>
<feature type="chain" id="PRO_5015499818" description="Nuclear transport factor 2 family protein" evidence="1">
    <location>
        <begin position="18"/>
        <end position="146"/>
    </location>
</feature>
<keyword evidence="1" id="KW-0732">Signal</keyword>
<name>A0A2T0TXJ1_9SPHI</name>
<sequence>MKRLIFAVAFIMLVATAFGQKRISATNQELQKFCTNYVNYIRTDSRTLVALLIDYPITVSIENKQVEIKDFQELLKVYDKVFYPAFKRIILNSSFSNYRYMDGYLVTANGELFICNANNPDAEGTKFKIFAVHNDPSFYYSNGIFK</sequence>
<evidence type="ECO:0000313" key="2">
    <source>
        <dbReference type="EMBL" id="PRY50394.1"/>
    </source>
</evidence>
<gene>
    <name evidence="2" type="ORF">B0I27_109117</name>
</gene>